<feature type="signal peptide" evidence="2">
    <location>
        <begin position="1"/>
        <end position="25"/>
    </location>
</feature>
<feature type="chain" id="PRO_5020578772" evidence="2">
    <location>
        <begin position="26"/>
        <end position="331"/>
    </location>
</feature>
<dbReference type="SUPFAM" id="SSF53850">
    <property type="entry name" value="Periplasmic binding protein-like II"/>
    <property type="match status" value="1"/>
</dbReference>
<comment type="similarity">
    <text evidence="1">Belongs to the UPF0065 (bug) family.</text>
</comment>
<dbReference type="OrthoDB" id="5632at2"/>
<evidence type="ECO:0000313" key="3">
    <source>
        <dbReference type="EMBL" id="TDY52074.1"/>
    </source>
</evidence>
<dbReference type="RefSeq" id="WP_133959274.1">
    <property type="nucleotide sequence ID" value="NZ_SORI01000040.1"/>
</dbReference>
<dbReference type="Gene3D" id="3.40.190.10">
    <property type="entry name" value="Periplasmic binding protein-like II"/>
    <property type="match status" value="1"/>
</dbReference>
<dbReference type="Pfam" id="PF03401">
    <property type="entry name" value="TctC"/>
    <property type="match status" value="1"/>
</dbReference>
<dbReference type="AlphaFoldDB" id="A0A4R8LZC8"/>
<accession>A0A4R8LZC8</accession>
<evidence type="ECO:0000256" key="2">
    <source>
        <dbReference type="SAM" id="SignalP"/>
    </source>
</evidence>
<name>A0A4R8LZC8_9BACT</name>
<keyword evidence="3" id="KW-0675">Receptor</keyword>
<keyword evidence="4" id="KW-1185">Reference proteome</keyword>
<dbReference type="Proteomes" id="UP000295066">
    <property type="component" value="Unassembled WGS sequence"/>
</dbReference>
<dbReference type="InterPro" id="IPR005064">
    <property type="entry name" value="BUG"/>
</dbReference>
<comment type="caution">
    <text evidence="3">The sequence shown here is derived from an EMBL/GenBank/DDBJ whole genome shotgun (WGS) entry which is preliminary data.</text>
</comment>
<protein>
    <submittedName>
        <fullName evidence="3">Tripartite-type tricarboxylate transporter receptor subunit TctC</fullName>
    </submittedName>
</protein>
<dbReference type="Gene3D" id="3.40.190.150">
    <property type="entry name" value="Bordetella uptake gene, domain 1"/>
    <property type="match status" value="1"/>
</dbReference>
<proteinExistence type="inferred from homology"/>
<reference evidence="3 4" key="1">
    <citation type="submission" date="2019-03" db="EMBL/GenBank/DDBJ databases">
        <title>Genomic Encyclopedia of Type Strains, Phase IV (KMG-IV): sequencing the most valuable type-strain genomes for metagenomic binning, comparative biology and taxonomic classification.</title>
        <authorList>
            <person name="Goeker M."/>
        </authorList>
    </citation>
    <scope>NUCLEOTIDE SEQUENCE [LARGE SCALE GENOMIC DNA]</scope>
    <source>
        <strain evidence="3 4">DSM 25964</strain>
    </source>
</reference>
<evidence type="ECO:0000256" key="1">
    <source>
        <dbReference type="ARBA" id="ARBA00006987"/>
    </source>
</evidence>
<sequence length="331" mass="35251">MKSIRFISAMTVLVLILAVSGAAFAAWPEKPVNVIVPWSPGGASDLTARTLAAEMEKLLGTRLSVTNTPGGAGAIGTQAMFDAARDGYTWSANADGSIVTYQALDMLKQSHKDYASFMAVFTPNVICVPANSPFNDLKDLMDAMKARPVTVSSAGTGSGGHQAAEFFRMGTGLEYRHVPYQGGAPAVTATVKGEVEAIMQLSMEVTEMLRAKQLKALAVMDGEPLDVEGYGAIPPITKWLPDFPSVGNRFGFFLPKDIPADAKEAITAAFKTAAASDAIKKFAADRGSKVVTLYGEEAEKEMEVKASRVCWLLFESGVIKNSPDQYGIPKP</sequence>
<gene>
    <name evidence="3" type="ORF">C8D99_1406</name>
</gene>
<dbReference type="PANTHER" id="PTHR42928">
    <property type="entry name" value="TRICARBOXYLATE-BINDING PROTEIN"/>
    <property type="match status" value="1"/>
</dbReference>
<keyword evidence="2" id="KW-0732">Signal</keyword>
<dbReference type="PIRSF" id="PIRSF017082">
    <property type="entry name" value="YflP"/>
    <property type="match status" value="1"/>
</dbReference>
<dbReference type="InterPro" id="IPR042100">
    <property type="entry name" value="Bug_dom1"/>
</dbReference>
<dbReference type="CDD" id="cd07012">
    <property type="entry name" value="PBP2_Bug_TTT"/>
    <property type="match status" value="1"/>
</dbReference>
<evidence type="ECO:0000313" key="4">
    <source>
        <dbReference type="Proteomes" id="UP000295066"/>
    </source>
</evidence>
<dbReference type="EMBL" id="SORI01000040">
    <property type="protein sequence ID" value="TDY52074.1"/>
    <property type="molecule type" value="Genomic_DNA"/>
</dbReference>
<organism evidence="3 4">
    <name type="scientific">Aminivibrio pyruvatiphilus</name>
    <dbReference type="NCBI Taxonomy" id="1005740"/>
    <lineage>
        <taxon>Bacteria</taxon>
        <taxon>Thermotogati</taxon>
        <taxon>Synergistota</taxon>
        <taxon>Synergistia</taxon>
        <taxon>Synergistales</taxon>
        <taxon>Aminobacteriaceae</taxon>
        <taxon>Aminivibrio</taxon>
    </lineage>
</organism>
<dbReference type="PANTHER" id="PTHR42928:SF5">
    <property type="entry name" value="BLR1237 PROTEIN"/>
    <property type="match status" value="1"/>
</dbReference>